<sequence length="146" mass="16195">MDNQSRMRRILWSTLGARFDRDESLALLLRWESAYMGGALRTPTTTTIEFVRKEIGSTLPEGERKVLIQEIFSLLTAGEALLGPDPIIQLQHFREGRASQEAAASVSRQPVTPPSPSPSPSPSPAAKRGRYGLDDDTFSQIFLDHD</sequence>
<organism evidence="2">
    <name type="scientific">Acidithiobacillus ferrianus</name>
    <dbReference type="NCBI Taxonomy" id="2678518"/>
    <lineage>
        <taxon>Bacteria</taxon>
        <taxon>Pseudomonadati</taxon>
        <taxon>Pseudomonadota</taxon>
        <taxon>Acidithiobacillia</taxon>
        <taxon>Acidithiobacillales</taxon>
        <taxon>Acidithiobacillaceae</taxon>
        <taxon>Acidithiobacillus</taxon>
    </lineage>
</organism>
<comment type="caution">
    <text evidence="2">The sequence shown here is derived from an EMBL/GenBank/DDBJ whole genome shotgun (WGS) entry which is preliminary data.</text>
</comment>
<protein>
    <submittedName>
        <fullName evidence="2">Uncharacterized protein</fullName>
    </submittedName>
</protein>
<feature type="region of interest" description="Disordered" evidence="1">
    <location>
        <begin position="99"/>
        <end position="132"/>
    </location>
</feature>
<accession>A0A845U3M1</accession>
<feature type="compositionally biased region" description="Pro residues" evidence="1">
    <location>
        <begin position="111"/>
        <end position="123"/>
    </location>
</feature>
<reference evidence="2" key="1">
    <citation type="submission" date="2019-11" db="EMBL/GenBank/DDBJ databases">
        <title>Acidithiobacillus ferrianus sp. nov.: a facultatively anaerobic and extremely acidophilic chemolithoautotroph.</title>
        <authorList>
            <person name="Norris P.R."/>
            <person name="Falagan C."/>
            <person name="Moya-Beltran A."/>
            <person name="Castro M."/>
            <person name="Quatrini R."/>
            <person name="Johnson D.B."/>
        </authorList>
    </citation>
    <scope>NUCLEOTIDE SEQUENCE [LARGE SCALE GENOMIC DNA]</scope>
    <source>
        <strain evidence="2">MG</strain>
    </source>
</reference>
<evidence type="ECO:0000256" key="1">
    <source>
        <dbReference type="SAM" id="MobiDB-lite"/>
    </source>
</evidence>
<dbReference type="AlphaFoldDB" id="A0A845U3M1"/>
<gene>
    <name evidence="2" type="ORF">GL267_06105</name>
</gene>
<name>A0A845U3M1_9PROT</name>
<proteinExistence type="predicted"/>
<evidence type="ECO:0000313" key="2">
    <source>
        <dbReference type="EMBL" id="NDU42232.1"/>
    </source>
</evidence>
<dbReference type="EMBL" id="WNJL01000023">
    <property type="protein sequence ID" value="NDU42232.1"/>
    <property type="molecule type" value="Genomic_DNA"/>
</dbReference>